<dbReference type="AlphaFoldDB" id="A0A0G0KIU1"/>
<dbReference type="PANTHER" id="PTHR46130:SF3">
    <property type="entry name" value="CHROMOSOME UNDETERMINED SCAFFOLD_33, WHOLE GENOME SHOTGUN SEQUENCE"/>
    <property type="match status" value="1"/>
</dbReference>
<evidence type="ECO:0000256" key="2">
    <source>
        <dbReference type="ARBA" id="ARBA00022525"/>
    </source>
</evidence>
<evidence type="ECO:0000256" key="1">
    <source>
        <dbReference type="ARBA" id="ARBA00022512"/>
    </source>
</evidence>
<keyword evidence="6" id="KW-1015">Disulfide bond</keyword>
<dbReference type="InterPro" id="IPR011936">
    <property type="entry name" value="Myxo_disulph_rpt"/>
</dbReference>
<accession>A0A0G0KIU1</accession>
<feature type="transmembrane region" description="Helical" evidence="8">
    <location>
        <begin position="1160"/>
        <end position="1179"/>
    </location>
</feature>
<feature type="region of interest" description="Disordered" evidence="7">
    <location>
        <begin position="69"/>
        <end position="154"/>
    </location>
</feature>
<feature type="domain" description="Gram-positive cocci surface proteins LPxTG" evidence="9">
    <location>
        <begin position="852"/>
        <end position="884"/>
    </location>
</feature>
<reference evidence="10 11" key="1">
    <citation type="journal article" date="2015" name="Nature">
        <title>rRNA introns, odd ribosomes, and small enigmatic genomes across a large radiation of phyla.</title>
        <authorList>
            <person name="Brown C.T."/>
            <person name="Hug L.A."/>
            <person name="Thomas B.C."/>
            <person name="Sharon I."/>
            <person name="Castelle C.J."/>
            <person name="Singh A."/>
            <person name="Wilkins M.J."/>
            <person name="Williams K.H."/>
            <person name="Banfield J.F."/>
        </authorList>
    </citation>
    <scope>NUCLEOTIDE SEQUENCE [LARGE SCALE GENOMIC DNA]</scope>
</reference>
<gene>
    <name evidence="10" type="ORF">US68_C0019G0008</name>
</gene>
<comment type="caution">
    <text evidence="10">The sequence shown here is derived from an EMBL/GenBank/DDBJ whole genome shotgun (WGS) entry which is preliminary data.</text>
</comment>
<dbReference type="GO" id="GO:0004222">
    <property type="term" value="F:metalloendopeptidase activity"/>
    <property type="evidence" value="ECO:0007669"/>
    <property type="project" value="TreeGrafter"/>
</dbReference>
<keyword evidence="8" id="KW-0472">Membrane</keyword>
<keyword evidence="4" id="KW-0677">Repeat</keyword>
<dbReference type="NCBIfam" id="TIGR01167">
    <property type="entry name" value="LPXTG_anchor"/>
    <property type="match status" value="1"/>
</dbReference>
<evidence type="ECO:0000313" key="11">
    <source>
        <dbReference type="Proteomes" id="UP000034231"/>
    </source>
</evidence>
<evidence type="ECO:0000259" key="9">
    <source>
        <dbReference type="Pfam" id="PF00746"/>
    </source>
</evidence>
<keyword evidence="2" id="KW-0964">Secreted</keyword>
<dbReference type="InterPro" id="IPR043543">
    <property type="entry name" value="PAPPA/PAPPA2"/>
</dbReference>
<feature type="transmembrane region" description="Helical" evidence="8">
    <location>
        <begin position="861"/>
        <end position="878"/>
    </location>
</feature>
<dbReference type="GO" id="GO:0007166">
    <property type="term" value="P:cell surface receptor signaling pathway"/>
    <property type="evidence" value="ECO:0007669"/>
    <property type="project" value="TreeGrafter"/>
</dbReference>
<evidence type="ECO:0000256" key="8">
    <source>
        <dbReference type="SAM" id="Phobius"/>
    </source>
</evidence>
<dbReference type="InterPro" id="IPR019931">
    <property type="entry name" value="LPXTG_anchor"/>
</dbReference>
<keyword evidence="3" id="KW-0732">Signal</keyword>
<evidence type="ECO:0000256" key="5">
    <source>
        <dbReference type="ARBA" id="ARBA00023088"/>
    </source>
</evidence>
<dbReference type="Pfam" id="PF13948">
    <property type="entry name" value="DUF4215"/>
    <property type="match status" value="2"/>
</dbReference>
<organism evidence="10 11">
    <name type="scientific">Candidatus Shapirobacteria bacterium GW2011_GWE1_38_10</name>
    <dbReference type="NCBI Taxonomy" id="1618488"/>
    <lineage>
        <taxon>Bacteria</taxon>
        <taxon>Candidatus Shapironibacteriota</taxon>
    </lineage>
</organism>
<proteinExistence type="predicted"/>
<keyword evidence="1" id="KW-0134">Cell wall</keyword>
<keyword evidence="5" id="KW-0572">Peptidoglycan-anchor</keyword>
<name>A0A0G0KIU1_9BACT</name>
<dbReference type="GO" id="GO:0006508">
    <property type="term" value="P:proteolysis"/>
    <property type="evidence" value="ECO:0007669"/>
    <property type="project" value="TreeGrafter"/>
</dbReference>
<keyword evidence="8" id="KW-1133">Transmembrane helix</keyword>
<evidence type="ECO:0000256" key="4">
    <source>
        <dbReference type="ARBA" id="ARBA00022737"/>
    </source>
</evidence>
<dbReference type="GO" id="GO:0005615">
    <property type="term" value="C:extracellular space"/>
    <property type="evidence" value="ECO:0007669"/>
    <property type="project" value="TreeGrafter"/>
</dbReference>
<feature type="compositionally biased region" description="Low complexity" evidence="7">
    <location>
        <begin position="69"/>
        <end position="144"/>
    </location>
</feature>
<protein>
    <recommendedName>
        <fullName evidence="9">Gram-positive cocci surface proteins LPxTG domain-containing protein</fullName>
    </recommendedName>
</protein>
<dbReference type="Proteomes" id="UP000034231">
    <property type="component" value="Unassembled WGS sequence"/>
</dbReference>
<evidence type="ECO:0000256" key="7">
    <source>
        <dbReference type="SAM" id="MobiDB-lite"/>
    </source>
</evidence>
<evidence type="ECO:0000313" key="10">
    <source>
        <dbReference type="EMBL" id="KKQ49089.1"/>
    </source>
</evidence>
<dbReference type="NCBIfam" id="TIGR02232">
    <property type="entry name" value="myxo_disulf_rpt"/>
    <property type="match status" value="2"/>
</dbReference>
<evidence type="ECO:0000256" key="6">
    <source>
        <dbReference type="ARBA" id="ARBA00023157"/>
    </source>
</evidence>
<feature type="transmembrane region" description="Helical" evidence="8">
    <location>
        <begin position="885"/>
        <end position="905"/>
    </location>
</feature>
<feature type="transmembrane region" description="Helical" evidence="8">
    <location>
        <begin position="23"/>
        <end position="46"/>
    </location>
</feature>
<keyword evidence="8" id="KW-0812">Transmembrane</keyword>
<dbReference type="PATRIC" id="fig|1618488.3.peg.865"/>
<dbReference type="EMBL" id="LBTX01000019">
    <property type="protein sequence ID" value="KKQ49089.1"/>
    <property type="molecule type" value="Genomic_DNA"/>
</dbReference>
<dbReference type="Pfam" id="PF00746">
    <property type="entry name" value="Gram_pos_anchor"/>
    <property type="match status" value="1"/>
</dbReference>
<evidence type="ECO:0000256" key="3">
    <source>
        <dbReference type="ARBA" id="ARBA00022729"/>
    </source>
</evidence>
<dbReference type="PANTHER" id="PTHR46130">
    <property type="entry name" value="LAMGL DOMAIN-CONTAINING PROTEIN"/>
    <property type="match status" value="1"/>
</dbReference>
<sequence length="1186" mass="126970">MSNKHSLSSLFVPVSKLFRSRKLFQNICSVLCNFSLLLNIFLPYFVAIPAYAEEPTPTPIVEEVPTPTLEPTITETPTEPTATPTEEPIVTPEPTIEPTATPTEEPIVTPEPTITPTIIPEVTTPPAEDNNQPSGNNSSSSPTPLRSPEPTAPVATPTILPLVLGANVDGGIIETMVVENTSCRTDLLNPIISSDKADYAPAEIAIITGGGFAVNTDYLLVITGEKQPSQTYNITSDSTGNFTYSYQLFDTYIPDYKVELTSLAGLVLATTTFTDSVCGNDIKEDGEQCDGTDLGNASLSDFKCSKKCELELVKDKVTICHSSSSSSNYYVINTPNKSGDLNGHASDNGPVWYPGITVVWGDIIPPFNYLDGGVVKNYPGLNWSTEGQAIWNNDCEIPERKATIKVIKQFTNIGDADQTVFPISISGNGQITGSTTGSISSSVSVTFEVTPGTYSVSETLPDGWKQDINGCASVTVGVAVNEITVWDGVCNIYNSKIITPCGDGFLDETTEECDGTLGVGAHQICTNQCKLENLPYCGDGNIDRGEQCDDGNTSDEDGCDSTCKLEKKVDICHWDEGNNAYKKAQEVSYNSIYKWNEGEDECETKGHGLEPLDIIPPFINGDCSYSGQNYSGDNIAFLENGCETPAPVCGNETVETGETCDDGNTVNGDGCSSTCQIEELSPPSATISKSNDAVGNIPPGGSVGYKIKVIISGNDINEFKVTDLLSNGFKYRSGSYNVLKNGINITGGITEPQYHSPGVWNLGNLSIGDTVELSYIADISSDHQPGIYTDLAYARGKTTYGTNDPVYAVGEDSKYVNENFVGTEVPIVASTQNSISAGVEKHEEGQVLGASTELPSTGSNNIWLIISTLMALLGFTLLKKSSKKLIAIILFAAFYLFPSNALAVVNPLSVRLKQPISPTNISNLKLTFVALEIDGVNPITVKCFKKGPSDSGYGQMGSNITLSAPGNTDDCVTDSSTMNAEGTYQFYVTANGLSSNTVSVDYKTSGPGTPSDYRKDRPSTCDYKIHFKTADDGGKTVKVEIYRADVTSFILDAGSVVASIPVGSNQERDVTNTVPDCNKEYYYVLRAFDDAGNGSGTIGDSVTITSYSTIVTTTTSAAIPVTGVNLPQEEIVGEGDIPATNEEGQVLGTENLTSTFFAKYWKLLLLFLIIIASIIYVALKKKRARY</sequence>